<dbReference type="InterPro" id="IPR028458">
    <property type="entry name" value="Twinfilin"/>
</dbReference>
<name>A0ABD0RC32_CIRMR</name>
<dbReference type="AlphaFoldDB" id="A0ABD0RC32"/>
<keyword evidence="1" id="KW-0009">Actin-binding</keyword>
<dbReference type="PANTHER" id="PTHR13759:SF8">
    <property type="entry name" value="TWINFILIN-1"/>
    <property type="match status" value="1"/>
</dbReference>
<evidence type="ECO:0000313" key="4">
    <source>
        <dbReference type="Proteomes" id="UP001529510"/>
    </source>
</evidence>
<feature type="region of interest" description="Disordered" evidence="2">
    <location>
        <begin position="20"/>
        <end position="55"/>
    </location>
</feature>
<evidence type="ECO:0000256" key="2">
    <source>
        <dbReference type="SAM" id="MobiDB-lite"/>
    </source>
</evidence>
<evidence type="ECO:0000256" key="1">
    <source>
        <dbReference type="ARBA" id="ARBA00023203"/>
    </source>
</evidence>
<evidence type="ECO:0000313" key="3">
    <source>
        <dbReference type="EMBL" id="KAL0196103.1"/>
    </source>
</evidence>
<sequence>MEIDNGDELTSDFLYEEVHPKQHAHKQAFAKPKGPTGKRGGRRITRAPGDGGDDD</sequence>
<accession>A0ABD0RC32</accession>
<protein>
    <recommendedName>
        <fullName evidence="5">Nuclear protein 1</fullName>
    </recommendedName>
</protein>
<organism evidence="3 4">
    <name type="scientific">Cirrhinus mrigala</name>
    <name type="common">Mrigala</name>
    <dbReference type="NCBI Taxonomy" id="683832"/>
    <lineage>
        <taxon>Eukaryota</taxon>
        <taxon>Metazoa</taxon>
        <taxon>Chordata</taxon>
        <taxon>Craniata</taxon>
        <taxon>Vertebrata</taxon>
        <taxon>Euteleostomi</taxon>
        <taxon>Actinopterygii</taxon>
        <taxon>Neopterygii</taxon>
        <taxon>Teleostei</taxon>
        <taxon>Ostariophysi</taxon>
        <taxon>Cypriniformes</taxon>
        <taxon>Cyprinidae</taxon>
        <taxon>Labeoninae</taxon>
        <taxon>Labeonini</taxon>
        <taxon>Cirrhinus</taxon>
    </lineage>
</organism>
<reference evidence="3 4" key="1">
    <citation type="submission" date="2024-05" db="EMBL/GenBank/DDBJ databases">
        <title>Genome sequencing and assembly of Indian major carp, Cirrhinus mrigala (Hamilton, 1822).</title>
        <authorList>
            <person name="Mohindra V."/>
            <person name="Chowdhury L.M."/>
            <person name="Lal K."/>
            <person name="Jena J.K."/>
        </authorList>
    </citation>
    <scope>NUCLEOTIDE SEQUENCE [LARGE SCALE GENOMIC DNA]</scope>
    <source>
        <strain evidence="3">CM1030</strain>
        <tissue evidence="3">Blood</tissue>
    </source>
</reference>
<gene>
    <name evidence="3" type="ORF">M9458_009675</name>
</gene>
<comment type="caution">
    <text evidence="3">The sequence shown here is derived from an EMBL/GenBank/DDBJ whole genome shotgun (WGS) entry which is preliminary data.</text>
</comment>
<evidence type="ECO:0008006" key="5">
    <source>
        <dbReference type="Google" id="ProtNLM"/>
    </source>
</evidence>
<dbReference type="GO" id="GO:0003779">
    <property type="term" value="F:actin binding"/>
    <property type="evidence" value="ECO:0007669"/>
    <property type="project" value="UniProtKB-KW"/>
</dbReference>
<dbReference type="Proteomes" id="UP001529510">
    <property type="component" value="Unassembled WGS sequence"/>
</dbReference>
<dbReference type="PANTHER" id="PTHR13759">
    <property type="entry name" value="TWINFILIN"/>
    <property type="match status" value="1"/>
</dbReference>
<proteinExistence type="predicted"/>
<dbReference type="EMBL" id="JAMKFB020000004">
    <property type="protein sequence ID" value="KAL0196103.1"/>
    <property type="molecule type" value="Genomic_DNA"/>
</dbReference>
<keyword evidence="4" id="KW-1185">Reference proteome</keyword>